<comment type="caution">
    <text evidence="1">The sequence shown here is derived from an EMBL/GenBank/DDBJ whole genome shotgun (WGS) entry which is preliminary data.</text>
</comment>
<evidence type="ECO:0000313" key="1">
    <source>
        <dbReference type="EMBL" id="PSJ79751.1"/>
    </source>
</evidence>
<dbReference type="EMBL" id="PXYY01000075">
    <property type="protein sequence ID" value="PSJ79751.1"/>
    <property type="molecule type" value="Genomic_DNA"/>
</dbReference>
<gene>
    <name evidence="1" type="ORF">C7N83_10270</name>
</gene>
<organism evidence="1 2">
    <name type="scientific">Neisseria iguanae</name>
    <dbReference type="NCBI Taxonomy" id="90242"/>
    <lineage>
        <taxon>Bacteria</taxon>
        <taxon>Pseudomonadati</taxon>
        <taxon>Pseudomonadota</taxon>
        <taxon>Betaproteobacteria</taxon>
        <taxon>Neisseriales</taxon>
        <taxon>Neisseriaceae</taxon>
        <taxon>Neisseria</taxon>
    </lineage>
</organism>
<evidence type="ECO:0000313" key="2">
    <source>
        <dbReference type="Proteomes" id="UP000241868"/>
    </source>
</evidence>
<proteinExistence type="predicted"/>
<accession>A0A2P7TYI3</accession>
<protein>
    <submittedName>
        <fullName evidence="1">Uncharacterized protein</fullName>
    </submittedName>
</protein>
<dbReference type="OrthoDB" id="8605335at2"/>
<dbReference type="AlphaFoldDB" id="A0A2P7TYI3"/>
<keyword evidence="2" id="KW-1185">Reference proteome</keyword>
<name>A0A2P7TYI3_9NEIS</name>
<dbReference type="RefSeq" id="WP_106742489.1">
    <property type="nucleotide sequence ID" value="NZ_PXYY01000075.1"/>
</dbReference>
<reference evidence="1 2" key="1">
    <citation type="submission" date="2018-03" db="EMBL/GenBank/DDBJ databases">
        <title>Neisseria weixii sp. nov., isolated from the intestinal contents of Tibetan Plateau pika (Ochotona curzoniae) in Yushu, Qinghai Province, China.</title>
        <authorList>
            <person name="Gui Z."/>
        </authorList>
    </citation>
    <scope>NUCLEOTIDE SEQUENCE [LARGE SCALE GENOMIC DNA]</scope>
    <source>
        <strain evidence="1 2">ATCC 51483</strain>
    </source>
</reference>
<sequence length="82" mass="9082">MDWLPGLYIRAAHSLDGIKLVSKDGTPSEKLSDGVWDETVCRFADAARLPCKTSGLVPQQPGTRHMTSVRKRFTDSCRLCFG</sequence>
<dbReference type="Proteomes" id="UP000241868">
    <property type="component" value="Unassembled WGS sequence"/>
</dbReference>